<proteinExistence type="predicted"/>
<reference evidence="1 2" key="2">
    <citation type="journal article" date="2016" name="Genome Announc.">
        <title>Complete Genome Sequence of Sphingopyxis macrogoltabida Strain 203N (NBRC 111659), a Polyethylene Glycol Degrader.</title>
        <authorList>
            <person name="Ohtsubo Y."/>
            <person name="Nonoyama S."/>
            <person name="Nagata Y."/>
            <person name="Numata M."/>
            <person name="Tsuchikane K."/>
            <person name="Hosoyama A."/>
            <person name="Yamazoe A."/>
            <person name="Tsuda M."/>
            <person name="Fujita N."/>
            <person name="Kawai F."/>
        </authorList>
    </citation>
    <scope>NUCLEOTIDE SEQUENCE [LARGE SCALE GENOMIC DNA]</scope>
    <source>
        <strain evidence="1 2">203N</strain>
    </source>
</reference>
<reference evidence="2" key="1">
    <citation type="submission" date="2015-11" db="EMBL/GenBank/DDBJ databases">
        <title>Complete genome sequence of a polyethylene-glycol degrader Sphingopyxis macrogoltabida 203N (NBRC 111659).</title>
        <authorList>
            <person name="Yoshiyuki O."/>
            <person name="Shouta N."/>
            <person name="Nagata Y."/>
            <person name="Numata M."/>
            <person name="Tsuchikane K."/>
            <person name="Hosoyama A."/>
            <person name="Yamazoe A."/>
            <person name="Tsuda M."/>
            <person name="Fujita N."/>
            <person name="Kawai F."/>
        </authorList>
    </citation>
    <scope>NUCLEOTIDE SEQUENCE [LARGE SCALE GENOMIC DNA]</scope>
    <source>
        <strain evidence="2">203N</strain>
    </source>
</reference>
<sequence>MGNLRPAPAALTPQRIDSLFAALDGRESAYVIDTLERLGLPEAEIARLFALAKRIDRKPLAVAGALISIALETVEAHG</sequence>
<dbReference type="Proteomes" id="UP000076088">
    <property type="component" value="Chromosome"/>
</dbReference>
<dbReference type="EMBL" id="CP013344">
    <property type="protein sequence ID" value="AMU90500.1"/>
    <property type="molecule type" value="Genomic_DNA"/>
</dbReference>
<keyword evidence="2" id="KW-1185">Reference proteome</keyword>
<dbReference type="RefSeq" id="WP_062912968.1">
    <property type="nucleotide sequence ID" value="NZ_CP009429.1"/>
</dbReference>
<evidence type="ECO:0000313" key="1">
    <source>
        <dbReference type="EMBL" id="AMU90500.1"/>
    </source>
</evidence>
<dbReference type="AlphaFoldDB" id="A0AAC9FFU5"/>
<name>A0AAC9FFU5_SPHMC</name>
<organism evidence="1 2">
    <name type="scientific">Sphingopyxis macrogoltabida</name>
    <name type="common">Sphingomonas macrogoltabidus</name>
    <dbReference type="NCBI Taxonomy" id="33050"/>
    <lineage>
        <taxon>Bacteria</taxon>
        <taxon>Pseudomonadati</taxon>
        <taxon>Pseudomonadota</taxon>
        <taxon>Alphaproteobacteria</taxon>
        <taxon>Sphingomonadales</taxon>
        <taxon>Sphingomonadaceae</taxon>
        <taxon>Sphingopyxis</taxon>
    </lineage>
</organism>
<gene>
    <name evidence="1" type="ORF">ATM17_15870</name>
</gene>
<evidence type="ECO:0000313" key="2">
    <source>
        <dbReference type="Proteomes" id="UP000076088"/>
    </source>
</evidence>
<protein>
    <submittedName>
        <fullName evidence="1">Uncharacterized protein</fullName>
    </submittedName>
</protein>
<accession>A0AAC9FFU5</accession>